<dbReference type="EC" id="2.7.11.1" evidence="3"/>
<dbReference type="EMBL" id="JBEFKJ010000008">
    <property type="protein sequence ID" value="KAL2044998.1"/>
    <property type="molecule type" value="Genomic_DNA"/>
</dbReference>
<reference evidence="12 13" key="1">
    <citation type="submission" date="2024-09" db="EMBL/GenBank/DDBJ databases">
        <title>Rethinking Asexuality: The Enigmatic Case of Functional Sexual Genes in Lepraria (Stereocaulaceae).</title>
        <authorList>
            <person name="Doellman M."/>
            <person name="Sun Y."/>
            <person name="Barcenas-Pena A."/>
            <person name="Lumbsch H.T."/>
            <person name="Grewe F."/>
        </authorList>
    </citation>
    <scope>NUCLEOTIDE SEQUENCE [LARGE SCALE GENOMIC DNA]</scope>
    <source>
        <strain evidence="12 13">Mercado 3170</strain>
    </source>
</reference>
<keyword evidence="13" id="KW-1185">Reference proteome</keyword>
<evidence type="ECO:0000256" key="10">
    <source>
        <dbReference type="SAM" id="MobiDB-lite"/>
    </source>
</evidence>
<dbReference type="PROSITE" id="PS00109">
    <property type="entry name" value="PROTEIN_KINASE_TYR"/>
    <property type="match status" value="1"/>
</dbReference>
<organism evidence="12 13">
    <name type="scientific">Stereocaulon virgatum</name>
    <dbReference type="NCBI Taxonomy" id="373712"/>
    <lineage>
        <taxon>Eukaryota</taxon>
        <taxon>Fungi</taxon>
        <taxon>Dikarya</taxon>
        <taxon>Ascomycota</taxon>
        <taxon>Pezizomycotina</taxon>
        <taxon>Lecanoromycetes</taxon>
        <taxon>OSLEUM clade</taxon>
        <taxon>Lecanoromycetidae</taxon>
        <taxon>Lecanorales</taxon>
        <taxon>Lecanorineae</taxon>
        <taxon>Stereocaulaceae</taxon>
        <taxon>Stereocaulon</taxon>
    </lineage>
</organism>
<dbReference type="PANTHER" id="PTHR38248:SF2">
    <property type="entry name" value="FUNK1 11"/>
    <property type="match status" value="1"/>
</dbReference>
<comment type="catalytic activity">
    <reaction evidence="8">
        <text>L-threonyl-[protein] + ATP = O-phospho-L-threonyl-[protein] + ADP + H(+)</text>
        <dbReference type="Rhea" id="RHEA:46608"/>
        <dbReference type="Rhea" id="RHEA-COMP:11060"/>
        <dbReference type="Rhea" id="RHEA-COMP:11605"/>
        <dbReference type="ChEBI" id="CHEBI:15378"/>
        <dbReference type="ChEBI" id="CHEBI:30013"/>
        <dbReference type="ChEBI" id="CHEBI:30616"/>
        <dbReference type="ChEBI" id="CHEBI:61977"/>
        <dbReference type="ChEBI" id="CHEBI:456216"/>
        <dbReference type="EC" id="2.7.11.1"/>
    </reaction>
</comment>
<evidence type="ECO:0000313" key="13">
    <source>
        <dbReference type="Proteomes" id="UP001590950"/>
    </source>
</evidence>
<evidence type="ECO:0000259" key="11">
    <source>
        <dbReference type="PROSITE" id="PS50011"/>
    </source>
</evidence>
<dbReference type="Proteomes" id="UP001590950">
    <property type="component" value="Unassembled WGS sequence"/>
</dbReference>
<dbReference type="InterPro" id="IPR000719">
    <property type="entry name" value="Prot_kinase_dom"/>
</dbReference>
<feature type="domain" description="Protein kinase" evidence="11">
    <location>
        <begin position="462"/>
        <end position="809"/>
    </location>
</feature>
<dbReference type="InterPro" id="IPR040976">
    <property type="entry name" value="Pkinase_fungal"/>
</dbReference>
<comment type="function">
    <text evidence="1">Component of the EKC/KEOPS complex that is required for the formation of a threonylcarbamoyl group on adenosine at position 37 (t(6)A37) in tRNAs that read codons beginning with adenine. The complex is probably involved in the transfer of the threonylcarbamoyl moiety of threonylcarbamoyl-AMP (TC-AMP) to the N6 group of A37. BUD32 has ATPase activity in the context of the EKC/KEOPS complex and likely plays a supporting role to the catalytic subunit KAE1. The EKC/KEOPS complex also promotes both telomere uncapping and telomere elongation. The complex is required for efficient recruitment of transcriptional coactivators.</text>
</comment>
<feature type="compositionally biased region" description="Low complexity" evidence="10">
    <location>
        <begin position="485"/>
        <end position="504"/>
    </location>
</feature>
<evidence type="ECO:0000256" key="2">
    <source>
        <dbReference type="ARBA" id="ARBA00011534"/>
    </source>
</evidence>
<proteinExistence type="predicted"/>
<comment type="subunit">
    <text evidence="2">Component of the EKC/KEOPS complex composed of at least BUD32, CGI121, GON7, KAE1 and PCC1; the whole complex dimerizes.</text>
</comment>
<dbReference type="PANTHER" id="PTHR38248">
    <property type="entry name" value="FUNK1 6"/>
    <property type="match status" value="1"/>
</dbReference>
<sequence length="809" mass="91320">MAKLSQNDLNIIAEHPLDTSLDQVRELLRKIEQSYKPGSLSFDGVADGPDLGHQEAISKLLLALMGHKVAFDLRSKIGNNDVANELSKLFGLVRSGRCNYEHYRALSRLVVKKASDVDIWNAVFDLITTVFRTTPPTSIPPSFDGTPVTISSSSFQGSEQTRQIIESAMFYEIKRCTYRNVDGFFEKYFEGRRWSCKSKEIYNAVKKEQYRDERWTDFPDPPDGDAVWKWLSRFQDNHLSDSPGVFYTTASTSDLTGADARRQLDVFTKRRGIENTEKHNWKDVRIIGELKQSKWELKKILLQLARYMRDAFTAQPTRRFIHGFFLHNTTMELWVFDRSGPYSSGEFNIHEEPDKFIQAITGYALMDDEELGLDTFTEIHNEGRFITISTDATGKEKRMQLDEAPFVKQRAVVCRGTTCFRNIDQSGVVKFSWTSDKRPPEADHLRLAQEKGVEGIAKLTGYQRITSISELRSGLTFPSPHQFRSGTASASTSFSQTQQSQSFGPIQNLSISRTSSKRKRPGDEQGSQKKSRSNSQKSKLNQQFEATQQSGEPAVSLFEPDDGNYSNRVLGCLAIAPAGKALSEFAQIPDPEKSVASAIKELLIALRDAINAHRSLYLKGNILHRDISENNIIITGTEKKDGNVAGMLIDLDLAKVAGSGRSGARHQTGTMEFMAIEVLQGIDHTYRHDLESFFYVLIWLCARRGWDLCKNPEGRPAESRLRNWYAGTFDQIVDAKEHHMGADGFQKILMEFPLAFNTVKTLCTEIRGILFFLLEDGKLFKGTPPGPPEKLYDPIIEAFDSAIADNFPR</sequence>
<accession>A0ABR4AGS0</accession>
<feature type="region of interest" description="Disordered" evidence="10">
    <location>
        <begin position="479"/>
        <end position="559"/>
    </location>
</feature>
<evidence type="ECO:0000256" key="7">
    <source>
        <dbReference type="ARBA" id="ARBA00033194"/>
    </source>
</evidence>
<evidence type="ECO:0000313" key="12">
    <source>
        <dbReference type="EMBL" id="KAL2044998.1"/>
    </source>
</evidence>
<protein>
    <recommendedName>
        <fullName evidence="5">EKC/KEOPS complex subunit BUD32</fullName>
        <ecNumber evidence="3">2.7.11.1</ecNumber>
    </recommendedName>
    <alternativeName>
        <fullName evidence="6 7">Atypical Serine/threonine protein kinase BUD32</fullName>
    </alternativeName>
    <alternativeName>
        <fullName evidence="4">EKC/KEOPS complex subunit bud32</fullName>
    </alternativeName>
</protein>
<evidence type="ECO:0000256" key="1">
    <source>
        <dbReference type="ARBA" id="ARBA00003747"/>
    </source>
</evidence>
<feature type="compositionally biased region" description="Polar residues" evidence="10">
    <location>
        <begin position="505"/>
        <end position="514"/>
    </location>
</feature>
<gene>
    <name evidence="12" type="ORF">N7G274_002773</name>
</gene>
<dbReference type="Gene3D" id="1.10.510.10">
    <property type="entry name" value="Transferase(Phosphotransferase) domain 1"/>
    <property type="match status" value="1"/>
</dbReference>
<evidence type="ECO:0000256" key="6">
    <source>
        <dbReference type="ARBA" id="ARBA00030980"/>
    </source>
</evidence>
<evidence type="ECO:0000256" key="9">
    <source>
        <dbReference type="ARBA" id="ARBA00048679"/>
    </source>
</evidence>
<comment type="caution">
    <text evidence="12">The sequence shown here is derived from an EMBL/GenBank/DDBJ whole genome shotgun (WGS) entry which is preliminary data.</text>
</comment>
<name>A0ABR4AGS0_9LECA</name>
<feature type="compositionally biased region" description="Low complexity" evidence="10">
    <location>
        <begin position="533"/>
        <end position="543"/>
    </location>
</feature>
<evidence type="ECO:0000256" key="4">
    <source>
        <dbReference type="ARBA" id="ARBA00013948"/>
    </source>
</evidence>
<comment type="catalytic activity">
    <reaction evidence="9">
        <text>L-seryl-[protein] + ATP = O-phospho-L-seryl-[protein] + ADP + H(+)</text>
        <dbReference type="Rhea" id="RHEA:17989"/>
        <dbReference type="Rhea" id="RHEA-COMP:9863"/>
        <dbReference type="Rhea" id="RHEA-COMP:11604"/>
        <dbReference type="ChEBI" id="CHEBI:15378"/>
        <dbReference type="ChEBI" id="CHEBI:29999"/>
        <dbReference type="ChEBI" id="CHEBI:30616"/>
        <dbReference type="ChEBI" id="CHEBI:83421"/>
        <dbReference type="ChEBI" id="CHEBI:456216"/>
        <dbReference type="EC" id="2.7.11.1"/>
    </reaction>
</comment>
<evidence type="ECO:0000256" key="5">
    <source>
        <dbReference type="ARBA" id="ARBA00019973"/>
    </source>
</evidence>
<dbReference type="SUPFAM" id="SSF56112">
    <property type="entry name" value="Protein kinase-like (PK-like)"/>
    <property type="match status" value="1"/>
</dbReference>
<dbReference type="InterPro" id="IPR008266">
    <property type="entry name" value="Tyr_kinase_AS"/>
</dbReference>
<evidence type="ECO:0000256" key="8">
    <source>
        <dbReference type="ARBA" id="ARBA00047899"/>
    </source>
</evidence>
<evidence type="ECO:0000256" key="3">
    <source>
        <dbReference type="ARBA" id="ARBA00012513"/>
    </source>
</evidence>
<dbReference type="Pfam" id="PF17667">
    <property type="entry name" value="Pkinase_fungal"/>
    <property type="match status" value="1"/>
</dbReference>
<dbReference type="InterPro" id="IPR011009">
    <property type="entry name" value="Kinase-like_dom_sf"/>
</dbReference>
<dbReference type="PROSITE" id="PS50011">
    <property type="entry name" value="PROTEIN_KINASE_DOM"/>
    <property type="match status" value="1"/>
</dbReference>